<protein>
    <submittedName>
        <fullName evidence="2">Uncharacterized protein</fullName>
    </submittedName>
</protein>
<feature type="transmembrane region" description="Helical" evidence="1">
    <location>
        <begin position="66"/>
        <end position="84"/>
    </location>
</feature>
<sequence length="91" mass="10047">MDVSRLSPGQRIKRRLSLLGGSYTHPDGHIELDFEGPAGIDGRNDSDELQAAKLAGYEQRQATSTARVWCFLIGVIVGTALIHYRPSLWPL</sequence>
<organism evidence="2">
    <name type="scientific">Bosea sp. NBC_00436</name>
    <dbReference type="NCBI Taxonomy" id="2969620"/>
    <lineage>
        <taxon>Bacteria</taxon>
        <taxon>Pseudomonadati</taxon>
        <taxon>Pseudomonadota</taxon>
        <taxon>Alphaproteobacteria</taxon>
        <taxon>Hyphomicrobiales</taxon>
        <taxon>Boseaceae</taxon>
        <taxon>Bosea</taxon>
    </lineage>
</organism>
<gene>
    <name evidence="2" type="ORF">NWE54_04085</name>
</gene>
<evidence type="ECO:0000256" key="1">
    <source>
        <dbReference type="SAM" id="Phobius"/>
    </source>
</evidence>
<evidence type="ECO:0000313" key="2">
    <source>
        <dbReference type="EMBL" id="UZF87973.1"/>
    </source>
</evidence>
<keyword evidence="1" id="KW-1133">Transmembrane helix</keyword>
<dbReference type="AlphaFoldDB" id="A0A9E8CSX0"/>
<keyword evidence="1" id="KW-0472">Membrane</keyword>
<proteinExistence type="predicted"/>
<name>A0A9E8CSX0_9HYPH</name>
<keyword evidence="1" id="KW-0812">Transmembrane</keyword>
<dbReference type="EMBL" id="CP102774">
    <property type="protein sequence ID" value="UZF87973.1"/>
    <property type="molecule type" value="Genomic_DNA"/>
</dbReference>
<accession>A0A9E8CSX0</accession>
<reference evidence="2" key="1">
    <citation type="submission" date="2022-08" db="EMBL/GenBank/DDBJ databases">
        <title>Complete Genome Sequences of 2 Bosea sp. soil isolates.</title>
        <authorList>
            <person name="Alvarez Arevalo M."/>
            <person name="Sterndorff E.B."/>
            <person name="Faurdal D."/>
            <person name="Joergensen T.S."/>
            <person name="Weber T."/>
        </authorList>
    </citation>
    <scope>NUCLEOTIDE SEQUENCE</scope>
    <source>
        <strain evidence="2">NBC_00436</strain>
    </source>
</reference>